<accession>A0A0G2H9X9</accession>
<dbReference type="EMBL" id="LCWF01000042">
    <property type="protein sequence ID" value="KKY25360.1"/>
    <property type="molecule type" value="Genomic_DNA"/>
</dbReference>
<dbReference type="PANTHER" id="PTHR14738:SF29">
    <property type="entry name" value="ZINC FINGER CCCH DOMAIN-CONTAINING PROTEIN 14"/>
    <property type="match status" value="1"/>
</dbReference>
<keyword evidence="7" id="KW-0539">Nucleus</keyword>
<dbReference type="FunFam" id="1.10.340.40:FF:000001">
    <property type="entry name" value="Nuclear polyadenylated RNA-binding protein nab2"/>
    <property type="match status" value="1"/>
</dbReference>
<feature type="compositionally biased region" description="Basic residues" evidence="8">
    <location>
        <begin position="287"/>
        <end position="296"/>
    </location>
</feature>
<dbReference type="Gene3D" id="4.10.1000.30">
    <property type="match status" value="1"/>
</dbReference>
<evidence type="ECO:0000256" key="4">
    <source>
        <dbReference type="ARBA" id="ARBA00022737"/>
    </source>
</evidence>
<dbReference type="Proteomes" id="UP000053317">
    <property type="component" value="Unassembled WGS sequence"/>
</dbReference>
<dbReference type="GO" id="GO:0005634">
    <property type="term" value="C:nucleus"/>
    <property type="evidence" value="ECO:0007669"/>
    <property type="project" value="UniProtKB-SubCell"/>
</dbReference>
<dbReference type="InterPro" id="IPR040366">
    <property type="entry name" value="Nab2/ZC3H14"/>
</dbReference>
<keyword evidence="4" id="KW-0677">Repeat</keyword>
<dbReference type="OrthoDB" id="438553at2759"/>
<evidence type="ECO:0000256" key="8">
    <source>
        <dbReference type="SAM" id="MobiDB-lite"/>
    </source>
</evidence>
<dbReference type="Gene3D" id="4.10.1000.40">
    <property type="match status" value="1"/>
</dbReference>
<dbReference type="FunFam" id="4.10.1000.40:FF:000002">
    <property type="entry name" value="Nuclear polyadenylated RNA-binding protein Nab2"/>
    <property type="match status" value="1"/>
</dbReference>
<feature type="region of interest" description="Disordered" evidence="8">
    <location>
        <begin position="141"/>
        <end position="176"/>
    </location>
</feature>
<feature type="region of interest" description="Disordered" evidence="8">
    <location>
        <begin position="265"/>
        <end position="341"/>
    </location>
</feature>
<dbReference type="Pfam" id="PF14608">
    <property type="entry name" value="zf-CCCH_2"/>
    <property type="match status" value="3"/>
</dbReference>
<reference evidence="10 11" key="1">
    <citation type="submission" date="2015-05" db="EMBL/GenBank/DDBJ databases">
        <title>Distinctive expansion of gene families associated with plant cell wall degradation and secondary metabolism in the genomes of grapevine trunk pathogens.</title>
        <authorList>
            <person name="Lawrence D.P."/>
            <person name="Travadon R."/>
            <person name="Rolshausen P.E."/>
            <person name="Baumgartner K."/>
        </authorList>
    </citation>
    <scope>NUCLEOTIDE SEQUENCE [LARGE SCALE GENOMIC DNA]</scope>
    <source>
        <strain evidence="10">UCRPC4</strain>
    </source>
</reference>
<sequence length="515" mass="55593">MAVEVALGTPLAEALSNVVQPKLVEVGWSGEDDTSLAEYIILMLVNGKTQEQIASELAQDLLPDGEGTVEFAQWLFDQVTRLKDGPGGQQPPQPPATQALVPPNESAPQGDANMSEASNVPTDSTVYVRDSSIVTSQLLTGYRPTGPKAMRGGKQSGRGGRMVNNMNKTMDRSGDSVLHRTRGAGINSHPRQAPRGHRNDQNRTMRHQQLGAAMGLNGPGMQQNGAQSGMMMSPQQQMQLMAMMEEQARMMAQFMPGMMTPGMGGFQNGQQTGRPLSDRIEAPGRGRGGRGGRGARKPFQNGQSHMKQDGEDTTMGDASVNKTGGDPSSSMEVESSQQNADSSKTLCRFNIKCTRRDCPFAHQSPSAPEGITVDMSDTCSYGAACKNYKCTAKHPSPAQRASHQAEEQCKFWPNCANPSCSFKHPSMPMCRNGGDCTVPHCKFTHVQTPCKFNPCLNPKCPFKHGEGQRGGNVWKADNTDPNENDHVSERKFVDEAAGEELIKPDNAEGQEGVVT</sequence>
<keyword evidence="3" id="KW-0479">Metal-binding</keyword>
<evidence type="ECO:0000256" key="7">
    <source>
        <dbReference type="ARBA" id="ARBA00023242"/>
    </source>
</evidence>
<evidence type="ECO:0000256" key="1">
    <source>
        <dbReference type="ARBA" id="ARBA00004123"/>
    </source>
</evidence>
<evidence type="ECO:0000256" key="5">
    <source>
        <dbReference type="ARBA" id="ARBA00022771"/>
    </source>
</evidence>
<dbReference type="Gene3D" id="1.10.340.40">
    <property type="entry name" value="Nuclear abundant poly(A) RNA-bind protein 2, N-terminal domain"/>
    <property type="match status" value="1"/>
</dbReference>
<name>A0A0G2H9X9_PHACM</name>
<dbReference type="Pfam" id="PF22683">
    <property type="entry name" value="Nab2-like_zf-CCCH"/>
    <property type="match status" value="1"/>
</dbReference>
<evidence type="ECO:0000256" key="3">
    <source>
        <dbReference type="ARBA" id="ARBA00022723"/>
    </source>
</evidence>
<evidence type="ECO:0000256" key="2">
    <source>
        <dbReference type="ARBA" id="ARBA00008423"/>
    </source>
</evidence>
<gene>
    <name evidence="10" type="ORF">UCRPC4_g01838</name>
</gene>
<feature type="region of interest" description="Disordered" evidence="8">
    <location>
        <begin position="81"/>
        <end position="119"/>
    </location>
</feature>
<feature type="region of interest" description="Disordered" evidence="8">
    <location>
        <begin position="466"/>
        <end position="515"/>
    </location>
</feature>
<reference evidence="10 11" key="2">
    <citation type="submission" date="2015-05" db="EMBL/GenBank/DDBJ databases">
        <authorList>
            <person name="Morales-Cruz A."/>
            <person name="Amrine K.C."/>
            <person name="Cantu D."/>
        </authorList>
    </citation>
    <scope>NUCLEOTIDE SEQUENCE [LARGE SCALE GENOMIC DNA]</scope>
    <source>
        <strain evidence="10">UCRPC4</strain>
    </source>
</reference>
<proteinExistence type="inferred from homology"/>
<keyword evidence="6" id="KW-0862">Zinc</keyword>
<organism evidence="10 11">
    <name type="scientific">Phaeomoniella chlamydospora</name>
    <name type="common">Phaeoacremonium chlamydosporum</name>
    <dbReference type="NCBI Taxonomy" id="158046"/>
    <lineage>
        <taxon>Eukaryota</taxon>
        <taxon>Fungi</taxon>
        <taxon>Dikarya</taxon>
        <taxon>Ascomycota</taxon>
        <taxon>Pezizomycotina</taxon>
        <taxon>Eurotiomycetes</taxon>
        <taxon>Chaetothyriomycetidae</taxon>
        <taxon>Phaeomoniellales</taxon>
        <taxon>Phaeomoniellaceae</taxon>
        <taxon>Phaeomoniella</taxon>
    </lineage>
</organism>
<dbReference type="PANTHER" id="PTHR14738">
    <property type="entry name" value="ZINC FINGER CCCH DOMAIN-CONTAINING PROTEIN 14"/>
    <property type="match status" value="1"/>
</dbReference>
<dbReference type="InterPro" id="IPR055046">
    <property type="entry name" value="Nab2-like_Znf-CCCH"/>
</dbReference>
<comment type="subcellular location">
    <subcellularLocation>
        <location evidence="1">Nucleus</location>
    </subcellularLocation>
</comment>
<dbReference type="GO" id="GO:0043488">
    <property type="term" value="P:regulation of mRNA stability"/>
    <property type="evidence" value="ECO:0007669"/>
    <property type="project" value="InterPro"/>
</dbReference>
<dbReference type="InterPro" id="IPR043094">
    <property type="entry name" value="Nab2/ZC3H14_N_sf"/>
</dbReference>
<dbReference type="GO" id="GO:0008143">
    <property type="term" value="F:poly(A) binding"/>
    <property type="evidence" value="ECO:0007669"/>
    <property type="project" value="InterPro"/>
</dbReference>
<evidence type="ECO:0000259" key="9">
    <source>
        <dbReference type="Pfam" id="PF22683"/>
    </source>
</evidence>
<comment type="similarity">
    <text evidence="2">Belongs to the ZC3H14 family.</text>
</comment>
<protein>
    <submittedName>
        <fullName evidence="10">Putative nuclear polyadenylated rna-binding protein</fullName>
    </submittedName>
</protein>
<keyword evidence="5" id="KW-0863">Zinc-finger</keyword>
<evidence type="ECO:0000313" key="10">
    <source>
        <dbReference type="EMBL" id="KKY25360.1"/>
    </source>
</evidence>
<dbReference type="AlphaFoldDB" id="A0A0G2H9X9"/>
<comment type="caution">
    <text evidence="10">The sequence shown here is derived from an EMBL/GenBank/DDBJ whole genome shotgun (WGS) entry which is preliminary data.</text>
</comment>
<dbReference type="GO" id="GO:0008270">
    <property type="term" value="F:zinc ion binding"/>
    <property type="evidence" value="ECO:0007669"/>
    <property type="project" value="UniProtKB-KW"/>
</dbReference>
<feature type="region of interest" description="Disordered" evidence="8">
    <location>
        <begin position="183"/>
        <end position="202"/>
    </location>
</feature>
<feature type="domain" description="Nab2-like CCCH zinc finger" evidence="9">
    <location>
        <begin position="450"/>
        <end position="469"/>
    </location>
</feature>
<feature type="compositionally biased region" description="Basic and acidic residues" evidence="8">
    <location>
        <begin position="483"/>
        <end position="506"/>
    </location>
</feature>
<feature type="compositionally biased region" description="Polar residues" evidence="8">
    <location>
        <begin position="320"/>
        <end position="341"/>
    </location>
</feature>
<evidence type="ECO:0000313" key="11">
    <source>
        <dbReference type="Proteomes" id="UP000053317"/>
    </source>
</evidence>
<dbReference type="FunFam" id="4.10.1000.30:FF:000002">
    <property type="entry name" value="Nuclear polyadenylated RNA-binding protein Nab2"/>
    <property type="match status" value="1"/>
</dbReference>
<keyword evidence="11" id="KW-1185">Reference proteome</keyword>
<dbReference type="GO" id="GO:0005737">
    <property type="term" value="C:cytoplasm"/>
    <property type="evidence" value="ECO:0007669"/>
    <property type="project" value="TreeGrafter"/>
</dbReference>
<evidence type="ECO:0000256" key="6">
    <source>
        <dbReference type="ARBA" id="ARBA00022833"/>
    </source>
</evidence>